<accession>A7RL91</accession>
<feature type="compositionally biased region" description="Basic and acidic residues" evidence="1">
    <location>
        <begin position="12"/>
        <end position="24"/>
    </location>
</feature>
<dbReference type="Pfam" id="PF13621">
    <property type="entry name" value="Cupin_8"/>
    <property type="match status" value="1"/>
</dbReference>
<name>A7RL91_NEMVE</name>
<dbReference type="SUPFAM" id="SSF51197">
    <property type="entry name" value="Clavaminate synthase-like"/>
    <property type="match status" value="1"/>
</dbReference>
<dbReference type="eggNOG" id="KOG2130">
    <property type="taxonomic scope" value="Eukaryota"/>
</dbReference>
<sequence length="346" mass="39817">MVASKRSKTKRVNKDNENINKSVDKPEDFKNNSILFKASIVIALITVASMGFVSLNLRTHQDTRSNGSQELTNLKNDIHDEEKREGSDDIWTIDRRRNLSLEEFIQRYDGKRSSETCNVYGGTMNQAESLAVNAKLFAEHAHEGKPWLWTYVEDELFIQTHPELKDHLQNPIYLKEDFFQFFPKDVRPWNAMLLWGTAYSRSSLHIDPYNWTGTNAVFSGKKMWKVHPVDAFAPDLEKFPLFLKAKALSFTQNAGELLIIPTGWFHQAFNPEETIAVSSQIMNSQNYKICLEEIFKAGEVDLRKIPEGFDNLSPVDQVVTVTRLIPINVIRKGRQLTENLLKQLKK</sequence>
<dbReference type="SMART" id="SM00558">
    <property type="entry name" value="JmjC"/>
    <property type="match status" value="1"/>
</dbReference>
<keyword evidence="2" id="KW-0472">Membrane</keyword>
<keyword evidence="2" id="KW-1133">Transmembrane helix</keyword>
<feature type="compositionally biased region" description="Basic residues" evidence="1">
    <location>
        <begin position="1"/>
        <end position="11"/>
    </location>
</feature>
<evidence type="ECO:0000313" key="4">
    <source>
        <dbReference type="EMBL" id="EDO47823.1"/>
    </source>
</evidence>
<dbReference type="Proteomes" id="UP000001593">
    <property type="component" value="Unassembled WGS sequence"/>
</dbReference>
<dbReference type="PROSITE" id="PS51184">
    <property type="entry name" value="JMJC"/>
    <property type="match status" value="1"/>
</dbReference>
<dbReference type="PhylomeDB" id="A7RL91"/>
<dbReference type="PANTHER" id="PTHR12480:SF21">
    <property type="entry name" value="JMJC DOMAIN-CONTAINING PROTEIN 8"/>
    <property type="match status" value="1"/>
</dbReference>
<evidence type="ECO:0000256" key="1">
    <source>
        <dbReference type="SAM" id="MobiDB-lite"/>
    </source>
</evidence>
<dbReference type="InParanoid" id="A7RL91"/>
<dbReference type="Gene3D" id="2.60.120.650">
    <property type="entry name" value="Cupin"/>
    <property type="match status" value="1"/>
</dbReference>
<feature type="region of interest" description="Disordered" evidence="1">
    <location>
        <begin position="1"/>
        <end position="24"/>
    </location>
</feature>
<reference evidence="4 5" key="1">
    <citation type="journal article" date="2007" name="Science">
        <title>Sea anemone genome reveals ancestral eumetazoan gene repertoire and genomic organization.</title>
        <authorList>
            <person name="Putnam N.H."/>
            <person name="Srivastava M."/>
            <person name="Hellsten U."/>
            <person name="Dirks B."/>
            <person name="Chapman J."/>
            <person name="Salamov A."/>
            <person name="Terry A."/>
            <person name="Shapiro H."/>
            <person name="Lindquist E."/>
            <person name="Kapitonov V.V."/>
            <person name="Jurka J."/>
            <person name="Genikhovich G."/>
            <person name="Grigoriev I.V."/>
            <person name="Lucas S.M."/>
            <person name="Steele R.E."/>
            <person name="Finnerty J.R."/>
            <person name="Technau U."/>
            <person name="Martindale M.Q."/>
            <person name="Rokhsar D.S."/>
        </authorList>
    </citation>
    <scope>NUCLEOTIDE SEQUENCE [LARGE SCALE GENOMIC DNA]</scope>
    <source>
        <strain evidence="5">CH2 X CH6</strain>
    </source>
</reference>
<protein>
    <recommendedName>
        <fullName evidence="3">JmjC domain-containing protein</fullName>
    </recommendedName>
</protein>
<dbReference type="EMBL" id="DS469517">
    <property type="protein sequence ID" value="EDO47823.1"/>
    <property type="molecule type" value="Genomic_DNA"/>
</dbReference>
<dbReference type="GO" id="GO:0016706">
    <property type="term" value="F:2-oxoglutarate-dependent dioxygenase activity"/>
    <property type="evidence" value="ECO:0000318"/>
    <property type="project" value="GO_Central"/>
</dbReference>
<keyword evidence="2" id="KW-0812">Transmembrane</keyword>
<dbReference type="HOGENOM" id="CLU_051080_0_0_1"/>
<keyword evidence="5" id="KW-1185">Reference proteome</keyword>
<dbReference type="InterPro" id="IPR050910">
    <property type="entry name" value="JMJD6_ArgDemeth/LysHydrox"/>
</dbReference>
<organism evidence="4 5">
    <name type="scientific">Nematostella vectensis</name>
    <name type="common">Starlet sea anemone</name>
    <dbReference type="NCBI Taxonomy" id="45351"/>
    <lineage>
        <taxon>Eukaryota</taxon>
        <taxon>Metazoa</taxon>
        <taxon>Cnidaria</taxon>
        <taxon>Anthozoa</taxon>
        <taxon>Hexacorallia</taxon>
        <taxon>Actiniaria</taxon>
        <taxon>Edwardsiidae</taxon>
        <taxon>Nematostella</taxon>
    </lineage>
</organism>
<dbReference type="InterPro" id="IPR041667">
    <property type="entry name" value="Cupin_8"/>
</dbReference>
<evidence type="ECO:0000256" key="2">
    <source>
        <dbReference type="SAM" id="Phobius"/>
    </source>
</evidence>
<dbReference type="PANTHER" id="PTHR12480">
    <property type="entry name" value="ARGININE DEMETHYLASE AND LYSYL-HYDROXYLASE JMJD"/>
    <property type="match status" value="1"/>
</dbReference>
<proteinExistence type="predicted"/>
<evidence type="ECO:0000313" key="5">
    <source>
        <dbReference type="Proteomes" id="UP000001593"/>
    </source>
</evidence>
<gene>
    <name evidence="4" type="ORF">NEMVEDRAFT_v1g198745</name>
</gene>
<feature type="domain" description="JmjC" evidence="3">
    <location>
        <begin position="159"/>
        <end position="298"/>
    </location>
</feature>
<dbReference type="InterPro" id="IPR003347">
    <property type="entry name" value="JmjC_dom"/>
</dbReference>
<dbReference type="AlphaFoldDB" id="A7RL91"/>
<feature type="transmembrane region" description="Helical" evidence="2">
    <location>
        <begin position="34"/>
        <end position="55"/>
    </location>
</feature>
<evidence type="ECO:0000259" key="3">
    <source>
        <dbReference type="PROSITE" id="PS51184"/>
    </source>
</evidence>